<reference evidence="1 2" key="1">
    <citation type="journal article" date="2012" name="New Phytol.">
        <title>Insight into trade-off between wood decay and parasitism from the genome of a fungal forest pathogen.</title>
        <authorList>
            <person name="Olson A."/>
            <person name="Aerts A."/>
            <person name="Asiegbu F."/>
            <person name="Belbahri L."/>
            <person name="Bouzid O."/>
            <person name="Broberg A."/>
            <person name="Canback B."/>
            <person name="Coutinho P.M."/>
            <person name="Cullen D."/>
            <person name="Dalman K."/>
            <person name="Deflorio G."/>
            <person name="van Diepen L.T."/>
            <person name="Dunand C."/>
            <person name="Duplessis S."/>
            <person name="Durling M."/>
            <person name="Gonthier P."/>
            <person name="Grimwood J."/>
            <person name="Fossdal C.G."/>
            <person name="Hansson D."/>
            <person name="Henrissat B."/>
            <person name="Hietala A."/>
            <person name="Himmelstrand K."/>
            <person name="Hoffmeister D."/>
            <person name="Hogberg N."/>
            <person name="James T.Y."/>
            <person name="Karlsson M."/>
            <person name="Kohler A."/>
            <person name="Kues U."/>
            <person name="Lee Y.H."/>
            <person name="Lin Y.C."/>
            <person name="Lind M."/>
            <person name="Lindquist E."/>
            <person name="Lombard V."/>
            <person name="Lucas S."/>
            <person name="Lunden K."/>
            <person name="Morin E."/>
            <person name="Murat C."/>
            <person name="Park J."/>
            <person name="Raffaello T."/>
            <person name="Rouze P."/>
            <person name="Salamov A."/>
            <person name="Schmutz J."/>
            <person name="Solheim H."/>
            <person name="Stahlberg J."/>
            <person name="Velez H."/>
            <person name="de Vries R.P."/>
            <person name="Wiebenga A."/>
            <person name="Woodward S."/>
            <person name="Yakovlev I."/>
            <person name="Garbelotto M."/>
            <person name="Martin F."/>
            <person name="Grigoriev I.V."/>
            <person name="Stenlid J."/>
        </authorList>
    </citation>
    <scope>NUCLEOTIDE SEQUENCE [LARGE SCALE GENOMIC DNA]</scope>
    <source>
        <strain evidence="1 2">TC 32-1</strain>
    </source>
</reference>
<accession>W4KFR2</accession>
<evidence type="ECO:0000313" key="2">
    <source>
        <dbReference type="Proteomes" id="UP000030671"/>
    </source>
</evidence>
<gene>
    <name evidence="1" type="ORF">HETIRDRAFT_416350</name>
</gene>
<dbReference type="InParanoid" id="W4KFR2"/>
<dbReference type="GeneID" id="20673314"/>
<sequence length="97" mass="10645">MISSKANTLRCIMACAGLAAYPEAQDLGMCFVTPHVSHRGMSLTPRHRGALTAVVIHKPGVGPHIENTAYLNSIIQPQHKNWQAHDEWSTCDAEVVR</sequence>
<name>W4KFR2_HETIT</name>
<dbReference type="RefSeq" id="XP_009544321.1">
    <property type="nucleotide sequence ID" value="XM_009546026.1"/>
</dbReference>
<evidence type="ECO:0000313" key="1">
    <source>
        <dbReference type="EMBL" id="ETW84683.1"/>
    </source>
</evidence>
<dbReference type="KEGG" id="hir:HETIRDRAFT_416350"/>
<keyword evidence="2" id="KW-1185">Reference proteome</keyword>
<protein>
    <submittedName>
        <fullName evidence="1">Uncharacterized protein</fullName>
    </submittedName>
</protein>
<dbReference type="EMBL" id="KI925456">
    <property type="protein sequence ID" value="ETW84683.1"/>
    <property type="molecule type" value="Genomic_DNA"/>
</dbReference>
<dbReference type="Proteomes" id="UP000030671">
    <property type="component" value="Unassembled WGS sequence"/>
</dbReference>
<dbReference type="HOGENOM" id="CLU_2346955_0_0_1"/>
<organism evidence="1 2">
    <name type="scientific">Heterobasidion irregulare (strain TC 32-1)</name>
    <dbReference type="NCBI Taxonomy" id="747525"/>
    <lineage>
        <taxon>Eukaryota</taxon>
        <taxon>Fungi</taxon>
        <taxon>Dikarya</taxon>
        <taxon>Basidiomycota</taxon>
        <taxon>Agaricomycotina</taxon>
        <taxon>Agaricomycetes</taxon>
        <taxon>Russulales</taxon>
        <taxon>Bondarzewiaceae</taxon>
        <taxon>Heterobasidion</taxon>
        <taxon>Heterobasidion annosum species complex</taxon>
    </lineage>
</organism>
<dbReference type="AlphaFoldDB" id="W4KFR2"/>
<proteinExistence type="predicted"/>